<dbReference type="EMBL" id="BLAL01000265">
    <property type="protein sequence ID" value="GES98229.1"/>
    <property type="molecule type" value="Genomic_DNA"/>
</dbReference>
<organism evidence="2 3">
    <name type="scientific">Rhizophagus clarus</name>
    <dbReference type="NCBI Taxonomy" id="94130"/>
    <lineage>
        <taxon>Eukaryota</taxon>
        <taxon>Fungi</taxon>
        <taxon>Fungi incertae sedis</taxon>
        <taxon>Mucoromycota</taxon>
        <taxon>Glomeromycotina</taxon>
        <taxon>Glomeromycetes</taxon>
        <taxon>Glomerales</taxon>
        <taxon>Glomeraceae</taxon>
        <taxon>Rhizophagus</taxon>
    </lineage>
</organism>
<keyword evidence="1" id="KW-0812">Transmembrane</keyword>
<gene>
    <name evidence="2" type="ORF">RCL2_002478400</name>
</gene>
<dbReference type="Proteomes" id="UP000615446">
    <property type="component" value="Unassembled WGS sequence"/>
</dbReference>
<accession>A0A8H3M3G9</accession>
<dbReference type="OrthoDB" id="10567884at2759"/>
<name>A0A8H3M3G9_9GLOM</name>
<reference evidence="2" key="1">
    <citation type="submission" date="2019-10" db="EMBL/GenBank/DDBJ databases">
        <title>Conservation and host-specific expression of non-tandemly repeated heterogenous ribosome RNA gene in arbuscular mycorrhizal fungi.</title>
        <authorList>
            <person name="Maeda T."/>
            <person name="Kobayashi Y."/>
            <person name="Nakagawa T."/>
            <person name="Ezawa T."/>
            <person name="Yamaguchi K."/>
            <person name="Bino T."/>
            <person name="Nishimoto Y."/>
            <person name="Shigenobu S."/>
            <person name="Kawaguchi M."/>
        </authorList>
    </citation>
    <scope>NUCLEOTIDE SEQUENCE</scope>
    <source>
        <strain evidence="2">HR1</strain>
    </source>
</reference>
<evidence type="ECO:0000313" key="3">
    <source>
        <dbReference type="Proteomes" id="UP000615446"/>
    </source>
</evidence>
<proteinExistence type="predicted"/>
<protein>
    <submittedName>
        <fullName evidence="2">Uncharacterized protein</fullName>
    </submittedName>
</protein>
<keyword evidence="1" id="KW-1133">Transmembrane helix</keyword>
<evidence type="ECO:0000313" key="2">
    <source>
        <dbReference type="EMBL" id="GES98229.1"/>
    </source>
</evidence>
<keyword evidence="1" id="KW-0472">Membrane</keyword>
<feature type="transmembrane region" description="Helical" evidence="1">
    <location>
        <begin position="38"/>
        <end position="57"/>
    </location>
</feature>
<evidence type="ECO:0000256" key="1">
    <source>
        <dbReference type="SAM" id="Phobius"/>
    </source>
</evidence>
<comment type="caution">
    <text evidence="2">The sequence shown here is derived from an EMBL/GenBank/DDBJ whole genome shotgun (WGS) entry which is preliminary data.</text>
</comment>
<sequence>MYSEAISFPELKTSDDIRCFREVFDLKHYKILYALPDFRLLLLLPPIHFLLLGFHLVRRKLVLRHHQVFYGNDHKNLATEAYWYYILLEDILDQQSLLSLIKIMMFFPPERLTMMAY</sequence>
<dbReference type="AlphaFoldDB" id="A0A8H3M3G9"/>